<dbReference type="PANTHER" id="PTHR40045">
    <property type="entry name" value="YCGG FAMILY PROTEIN"/>
    <property type="match status" value="1"/>
</dbReference>
<name>A0ABU3CK21_9FLAO</name>
<sequence length="239" mass="28163">MLTKEKKTEKITSFSNESEKKLEKDFQNFIVTEDHPCVMAQTVFSMDHVDFHSYKHFGSKTAAWEILNDLKDYIANYDFESNDFFTFIAAFEDNRSFTEEEFEDLLWKQLDSLHELDDVEWDKNVSDDPQNSNFSFSIGGRAFYIVGLHPNSSRKARQSPYPAIAFNLHWQFEKLREMGTYHTVRNKIRERDTELQGSINPMLRDFGERSEARQYSGRKVGEEWKCPFLNSKKQYVPTG</sequence>
<gene>
    <name evidence="1" type="primary">gntA</name>
    <name evidence="1" type="ORF">RM545_08330</name>
</gene>
<protein>
    <submittedName>
        <fullName evidence="1">Guanitoxin biosynthesis heme-dependent pre-guanitoxin N-hydroxylase GntA</fullName>
    </submittedName>
</protein>
<dbReference type="Proteomes" id="UP001245285">
    <property type="component" value="Unassembled WGS sequence"/>
</dbReference>
<dbReference type="InterPro" id="IPR014988">
    <property type="entry name" value="Uncharacterised_YqcI/YcgG"/>
</dbReference>
<proteinExistence type="predicted"/>
<reference evidence="1 2" key="1">
    <citation type="submission" date="2023-09" db="EMBL/GenBank/DDBJ databases">
        <authorList>
            <person name="Rey-Velasco X."/>
        </authorList>
    </citation>
    <scope>NUCLEOTIDE SEQUENCE [LARGE SCALE GENOMIC DNA]</scope>
    <source>
        <strain evidence="1 2">F260</strain>
    </source>
</reference>
<dbReference type="EMBL" id="JAVRHO010000010">
    <property type="protein sequence ID" value="MDT0646694.1"/>
    <property type="molecule type" value="Genomic_DNA"/>
</dbReference>
<keyword evidence="2" id="KW-1185">Reference proteome</keyword>
<accession>A0ABU3CK21</accession>
<dbReference type="PANTHER" id="PTHR40045:SF1">
    <property type="entry name" value="YQCI_YCGG FAMILY PROTEIN"/>
    <property type="match status" value="1"/>
</dbReference>
<dbReference type="Pfam" id="PF08892">
    <property type="entry name" value="YqcI_YcgG"/>
    <property type="match status" value="1"/>
</dbReference>
<dbReference type="RefSeq" id="WP_311494862.1">
    <property type="nucleotide sequence ID" value="NZ_JAVRHO010000010.1"/>
</dbReference>
<evidence type="ECO:0000313" key="2">
    <source>
        <dbReference type="Proteomes" id="UP001245285"/>
    </source>
</evidence>
<dbReference type="NCBIfam" id="NF041366">
    <property type="entry name" value="GntA_guanitoxin"/>
    <property type="match status" value="1"/>
</dbReference>
<comment type="caution">
    <text evidence="1">The sequence shown here is derived from an EMBL/GenBank/DDBJ whole genome shotgun (WGS) entry which is preliminary data.</text>
</comment>
<evidence type="ECO:0000313" key="1">
    <source>
        <dbReference type="EMBL" id="MDT0646694.1"/>
    </source>
</evidence>
<organism evidence="1 2">
    <name type="scientific">Autumnicola lenta</name>
    <dbReference type="NCBI Taxonomy" id="3075593"/>
    <lineage>
        <taxon>Bacteria</taxon>
        <taxon>Pseudomonadati</taxon>
        <taxon>Bacteroidota</taxon>
        <taxon>Flavobacteriia</taxon>
        <taxon>Flavobacteriales</taxon>
        <taxon>Flavobacteriaceae</taxon>
        <taxon>Autumnicola</taxon>
    </lineage>
</organism>